<dbReference type="InterPro" id="IPR027396">
    <property type="entry name" value="DsrEFH-like"/>
</dbReference>
<sequence>MKTLIHKRRFLINCFMTGIISLLTAASPVMAEPLFGDPEHKVVYQFNKADPDYMEHVLFSVGALLRKYGDNIHIVVTAIGPGIHILGKNPLRPVPDIIKQRVSSLASYGVSFHACGNTMKSLGWTEKDMLDFADIVEIGADDLMLLQEQGYSYISW</sequence>
<gene>
    <name evidence="1" type="ORF">MNBD_GAMMA14-1119</name>
</gene>
<protein>
    <submittedName>
        <fullName evidence="1">Uncharacterized protein</fullName>
    </submittedName>
</protein>
<dbReference type="Pfam" id="PF02635">
    <property type="entry name" value="DsrE"/>
    <property type="match status" value="1"/>
</dbReference>
<dbReference type="EMBL" id="UOFM01000120">
    <property type="protein sequence ID" value="VAW75107.1"/>
    <property type="molecule type" value="Genomic_DNA"/>
</dbReference>
<evidence type="ECO:0000313" key="1">
    <source>
        <dbReference type="EMBL" id="VAW75107.1"/>
    </source>
</evidence>
<dbReference type="Gene3D" id="3.40.1260.10">
    <property type="entry name" value="DsrEFH-like"/>
    <property type="match status" value="1"/>
</dbReference>
<name>A0A3B0YHE9_9ZZZZ</name>
<dbReference type="PANTHER" id="PTHR37691">
    <property type="entry name" value="BLR3518 PROTEIN"/>
    <property type="match status" value="1"/>
</dbReference>
<dbReference type="AlphaFoldDB" id="A0A3B0YHE9"/>
<dbReference type="SUPFAM" id="SSF75169">
    <property type="entry name" value="DsrEFH-like"/>
    <property type="match status" value="1"/>
</dbReference>
<dbReference type="PANTHER" id="PTHR37691:SF1">
    <property type="entry name" value="BLR3518 PROTEIN"/>
    <property type="match status" value="1"/>
</dbReference>
<accession>A0A3B0YHE9</accession>
<dbReference type="InterPro" id="IPR003787">
    <property type="entry name" value="Sulphur_relay_DsrE/F-like"/>
</dbReference>
<reference evidence="1" key="1">
    <citation type="submission" date="2018-06" db="EMBL/GenBank/DDBJ databases">
        <authorList>
            <person name="Zhirakovskaya E."/>
        </authorList>
    </citation>
    <scope>NUCLEOTIDE SEQUENCE</scope>
</reference>
<organism evidence="1">
    <name type="scientific">hydrothermal vent metagenome</name>
    <dbReference type="NCBI Taxonomy" id="652676"/>
    <lineage>
        <taxon>unclassified sequences</taxon>
        <taxon>metagenomes</taxon>
        <taxon>ecological metagenomes</taxon>
    </lineage>
</organism>
<proteinExistence type="predicted"/>